<protein>
    <submittedName>
        <fullName evidence="2">Uncharacterized protein</fullName>
    </submittedName>
</protein>
<feature type="region of interest" description="Disordered" evidence="1">
    <location>
        <begin position="1"/>
        <end position="35"/>
    </location>
</feature>
<name>A0A1V6XYH6_PENNA</name>
<comment type="caution">
    <text evidence="2">The sequence shown here is derived from an EMBL/GenBank/DDBJ whole genome shotgun (WGS) entry which is preliminary data.</text>
</comment>
<reference evidence="3" key="1">
    <citation type="journal article" date="2017" name="Nat. Microbiol.">
        <title>Global analysis of biosynthetic gene clusters reveals vast potential of secondary metabolite production in Penicillium species.</title>
        <authorList>
            <person name="Nielsen J.C."/>
            <person name="Grijseels S."/>
            <person name="Prigent S."/>
            <person name="Ji B."/>
            <person name="Dainat J."/>
            <person name="Nielsen K.F."/>
            <person name="Frisvad J.C."/>
            <person name="Workman M."/>
            <person name="Nielsen J."/>
        </authorList>
    </citation>
    <scope>NUCLEOTIDE SEQUENCE [LARGE SCALE GENOMIC DNA]</scope>
    <source>
        <strain evidence="3">IBT 13039</strain>
    </source>
</reference>
<dbReference type="AlphaFoldDB" id="A0A1V6XYH6"/>
<gene>
    <name evidence="2" type="ORF">PENNAL_c0047G07552</name>
</gene>
<organism evidence="2 3">
    <name type="scientific">Penicillium nalgiovense</name>
    <dbReference type="NCBI Taxonomy" id="60175"/>
    <lineage>
        <taxon>Eukaryota</taxon>
        <taxon>Fungi</taxon>
        <taxon>Dikarya</taxon>
        <taxon>Ascomycota</taxon>
        <taxon>Pezizomycotina</taxon>
        <taxon>Eurotiomycetes</taxon>
        <taxon>Eurotiomycetidae</taxon>
        <taxon>Eurotiales</taxon>
        <taxon>Aspergillaceae</taxon>
        <taxon>Penicillium</taxon>
    </lineage>
</organism>
<evidence type="ECO:0000313" key="2">
    <source>
        <dbReference type="EMBL" id="OQE80185.1"/>
    </source>
</evidence>
<keyword evidence="3" id="KW-1185">Reference proteome</keyword>
<proteinExistence type="predicted"/>
<dbReference type="Proteomes" id="UP000191691">
    <property type="component" value="Unassembled WGS sequence"/>
</dbReference>
<accession>A0A1V6XYH6</accession>
<feature type="compositionally biased region" description="Basic and acidic residues" evidence="1">
    <location>
        <begin position="17"/>
        <end position="29"/>
    </location>
</feature>
<sequence>MKRERYSSTTKIHLHAGRQEHPQSRERRVCRMVSTSPANPGKLLKSFRMMSSSRYPASILQISSDGRRVALVRSRLIVLWHPESLQSYELESVHPGADLFPYPFCPTATFLRAATTPASRCATC</sequence>
<evidence type="ECO:0000256" key="1">
    <source>
        <dbReference type="SAM" id="MobiDB-lite"/>
    </source>
</evidence>
<evidence type="ECO:0000313" key="3">
    <source>
        <dbReference type="Proteomes" id="UP000191691"/>
    </source>
</evidence>
<dbReference type="EMBL" id="MOOB01000047">
    <property type="protein sequence ID" value="OQE80185.1"/>
    <property type="molecule type" value="Genomic_DNA"/>
</dbReference>